<evidence type="ECO:0000313" key="1">
    <source>
        <dbReference type="EMBL" id="CDF41018.1"/>
    </source>
</evidence>
<dbReference type="GeneID" id="17319026"/>
<gene>
    <name evidence="1" type="ORF">CHC_T00007634001</name>
</gene>
<proteinExistence type="predicted"/>
<keyword evidence="2" id="KW-1185">Reference proteome</keyword>
<reference evidence="2" key="1">
    <citation type="journal article" date="2013" name="Proc. Natl. Acad. Sci. U.S.A.">
        <title>Genome structure and metabolic features in the red seaweed Chondrus crispus shed light on evolution of the Archaeplastida.</title>
        <authorList>
            <person name="Collen J."/>
            <person name="Porcel B."/>
            <person name="Carre W."/>
            <person name="Ball S.G."/>
            <person name="Chaparro C."/>
            <person name="Tonon T."/>
            <person name="Barbeyron T."/>
            <person name="Michel G."/>
            <person name="Noel B."/>
            <person name="Valentin K."/>
            <person name="Elias M."/>
            <person name="Artiguenave F."/>
            <person name="Arun A."/>
            <person name="Aury J.M."/>
            <person name="Barbosa-Neto J.F."/>
            <person name="Bothwell J.H."/>
            <person name="Bouget F.Y."/>
            <person name="Brillet L."/>
            <person name="Cabello-Hurtado F."/>
            <person name="Capella-Gutierrez S."/>
            <person name="Charrier B."/>
            <person name="Cladiere L."/>
            <person name="Cock J.M."/>
            <person name="Coelho S.M."/>
            <person name="Colleoni C."/>
            <person name="Czjzek M."/>
            <person name="Da Silva C."/>
            <person name="Delage L."/>
            <person name="Denoeud F."/>
            <person name="Deschamps P."/>
            <person name="Dittami S.M."/>
            <person name="Gabaldon T."/>
            <person name="Gachon C.M."/>
            <person name="Groisillier A."/>
            <person name="Herve C."/>
            <person name="Jabbari K."/>
            <person name="Katinka M."/>
            <person name="Kloareg B."/>
            <person name="Kowalczyk N."/>
            <person name="Labadie K."/>
            <person name="Leblanc C."/>
            <person name="Lopez P.J."/>
            <person name="McLachlan D.H."/>
            <person name="Meslet-Cladiere L."/>
            <person name="Moustafa A."/>
            <person name="Nehr Z."/>
            <person name="Nyvall Collen P."/>
            <person name="Panaud O."/>
            <person name="Partensky F."/>
            <person name="Poulain J."/>
            <person name="Rensing S.A."/>
            <person name="Rousvoal S."/>
            <person name="Samson G."/>
            <person name="Symeonidi A."/>
            <person name="Weissenbach J."/>
            <person name="Zambounis A."/>
            <person name="Wincker P."/>
            <person name="Boyen C."/>
        </authorList>
    </citation>
    <scope>NUCLEOTIDE SEQUENCE [LARGE SCALE GENOMIC DNA]</scope>
    <source>
        <strain evidence="2">cv. Stackhouse</strain>
    </source>
</reference>
<protein>
    <submittedName>
        <fullName evidence="1">Uncharacterized protein</fullName>
    </submittedName>
</protein>
<dbReference type="RefSeq" id="XP_005711312.1">
    <property type="nucleotide sequence ID" value="XM_005711255.1"/>
</dbReference>
<dbReference type="Gramene" id="CDF41018">
    <property type="protein sequence ID" value="CDF41018"/>
    <property type="gene ID" value="CHC_T00007634001"/>
</dbReference>
<accession>R7QTK8</accession>
<name>R7QTK8_CHOCR</name>
<dbReference type="KEGG" id="ccp:CHC_T00007634001"/>
<dbReference type="PhylomeDB" id="R7QTK8"/>
<sequence length="76" mass="8336">MASLALCATVCRSHKVKKSDPGRLRIKCPSQQCSYIVNAQPDRGANNGLWRVGKLNLARSCNAIKGKRKRKPLAVC</sequence>
<dbReference type="AlphaFoldDB" id="R7QTK8"/>
<organism evidence="1 2">
    <name type="scientific">Chondrus crispus</name>
    <name type="common">Carrageen Irish moss</name>
    <name type="synonym">Polymorpha crispa</name>
    <dbReference type="NCBI Taxonomy" id="2769"/>
    <lineage>
        <taxon>Eukaryota</taxon>
        <taxon>Rhodophyta</taxon>
        <taxon>Florideophyceae</taxon>
        <taxon>Rhodymeniophycidae</taxon>
        <taxon>Gigartinales</taxon>
        <taxon>Gigartinaceae</taxon>
        <taxon>Chondrus</taxon>
    </lineage>
</organism>
<evidence type="ECO:0000313" key="2">
    <source>
        <dbReference type="Proteomes" id="UP000012073"/>
    </source>
</evidence>
<dbReference type="Proteomes" id="UP000012073">
    <property type="component" value="Unassembled WGS sequence"/>
</dbReference>
<dbReference type="EMBL" id="HG002301">
    <property type="protein sequence ID" value="CDF41018.1"/>
    <property type="molecule type" value="Genomic_DNA"/>
</dbReference>